<dbReference type="Proteomes" id="UP000187261">
    <property type="component" value="Unassembled WGS sequence"/>
</dbReference>
<keyword evidence="2" id="KW-0238">DNA-binding</keyword>
<dbReference type="EMBL" id="FTPU01000019">
    <property type="protein sequence ID" value="SIT97218.1"/>
    <property type="molecule type" value="Genomic_DNA"/>
</dbReference>
<proteinExistence type="predicted"/>
<dbReference type="AlphaFoldDB" id="A0A1U7PZE0"/>
<accession>A0A1U7PZE0</accession>
<dbReference type="RefSeq" id="WP_076783396.1">
    <property type="nucleotide sequence ID" value="NZ_FTPU01000019.1"/>
</dbReference>
<feature type="domain" description="HTH araC/xylS-type" evidence="1">
    <location>
        <begin position="144"/>
        <end position="236"/>
    </location>
</feature>
<organism evidence="2 3">
    <name type="scientific">Epilithonimonas bovis DSM 19482</name>
    <dbReference type="NCBI Taxonomy" id="1121284"/>
    <lineage>
        <taxon>Bacteria</taxon>
        <taxon>Pseudomonadati</taxon>
        <taxon>Bacteroidota</taxon>
        <taxon>Flavobacteriia</taxon>
        <taxon>Flavobacteriales</taxon>
        <taxon>Weeksellaceae</taxon>
        <taxon>Chryseobacterium group</taxon>
        <taxon>Epilithonimonas</taxon>
    </lineage>
</organism>
<protein>
    <submittedName>
        <fullName evidence="2">AraC-type DNA-binding protein</fullName>
    </submittedName>
</protein>
<dbReference type="GO" id="GO:0003700">
    <property type="term" value="F:DNA-binding transcription factor activity"/>
    <property type="evidence" value="ECO:0007669"/>
    <property type="project" value="InterPro"/>
</dbReference>
<keyword evidence="3" id="KW-1185">Reference proteome</keyword>
<dbReference type="Gene3D" id="1.10.10.60">
    <property type="entry name" value="Homeodomain-like"/>
    <property type="match status" value="1"/>
</dbReference>
<name>A0A1U7PZE0_9FLAO</name>
<gene>
    <name evidence="2" type="ORF">SAMN05660493_01930</name>
</gene>
<evidence type="ECO:0000259" key="1">
    <source>
        <dbReference type="PROSITE" id="PS01124"/>
    </source>
</evidence>
<dbReference type="PROSITE" id="PS01124">
    <property type="entry name" value="HTH_ARAC_FAMILY_2"/>
    <property type="match status" value="1"/>
</dbReference>
<sequence>MTTGFQFRKIDQEDDLFDYVYGFSALENISGISNGVIIPNGRVDLHLYKTKGGEFCISLVGLETKPKSMREDEITTLFSISFNPLGIEYILQRDIAGILNHGEKLSPDFWDYRESDLDDFSAFCEKSLSMIVSLIPGKTDPRKKQLFDLIFQTNGEMGVRDISQRINWGERQINQYFNNQFGLSLKAYCNILRFQASLAHINNGQLFPQLNYYDQSHFIKEIKRLSGASPKELFKNENNRFLQFLHFNSK</sequence>
<dbReference type="SMART" id="SM00342">
    <property type="entry name" value="HTH_ARAC"/>
    <property type="match status" value="1"/>
</dbReference>
<dbReference type="InterPro" id="IPR018060">
    <property type="entry name" value="HTH_AraC"/>
</dbReference>
<dbReference type="OrthoDB" id="635259at2"/>
<reference evidence="3" key="1">
    <citation type="submission" date="2016-10" db="EMBL/GenBank/DDBJ databases">
        <authorList>
            <person name="Varghese N."/>
            <person name="Submissions S."/>
        </authorList>
    </citation>
    <scope>NUCLEOTIDE SEQUENCE [LARGE SCALE GENOMIC DNA]</scope>
    <source>
        <strain evidence="3">DSM 19482</strain>
    </source>
</reference>
<dbReference type="GO" id="GO:0043565">
    <property type="term" value="F:sequence-specific DNA binding"/>
    <property type="evidence" value="ECO:0007669"/>
    <property type="project" value="InterPro"/>
</dbReference>
<evidence type="ECO:0000313" key="2">
    <source>
        <dbReference type="EMBL" id="SIT97218.1"/>
    </source>
</evidence>
<dbReference type="STRING" id="1121284.SAMN05660493_01930"/>
<evidence type="ECO:0000313" key="3">
    <source>
        <dbReference type="Proteomes" id="UP000187261"/>
    </source>
</evidence>